<dbReference type="Gene3D" id="1.20.58.830">
    <property type="match status" value="1"/>
</dbReference>
<reference evidence="4 5" key="2">
    <citation type="journal article" date="2016" name="Nat. Commun.">
        <title>Genomes of cryptic chimpanzee Plasmodium species reveal key evolutionary events leading to human malaria.</title>
        <authorList>
            <person name="Sundararaman S.A."/>
            <person name="Plenderleith L.J."/>
            <person name="Liu W."/>
            <person name="Loy D.E."/>
            <person name="Learn G.H."/>
            <person name="Li Y."/>
            <person name="Shaw K.S."/>
            <person name="Ayouba A."/>
            <person name="Peeters M."/>
            <person name="Speede S."/>
            <person name="Shaw G.M."/>
            <person name="Bushman F.D."/>
            <person name="Brisson D."/>
            <person name="Rayner J.C."/>
            <person name="Sharp P.M."/>
            <person name="Hahn B.H."/>
        </authorList>
    </citation>
    <scope>NUCLEOTIDE SEQUENCE [LARGE SCALE GENOMIC DNA]</scope>
    <source>
        <strain evidence="4 5">SY75</strain>
    </source>
</reference>
<dbReference type="InterPro" id="IPR008602">
    <property type="entry name" value="Duffy-antigen-binding"/>
</dbReference>
<dbReference type="GO" id="GO:0016020">
    <property type="term" value="C:membrane"/>
    <property type="evidence" value="ECO:0007669"/>
    <property type="project" value="InterPro"/>
</dbReference>
<dbReference type="GeneID" id="29774107"/>
<dbReference type="Pfam" id="PF05424">
    <property type="entry name" value="Duffy_binding"/>
    <property type="match status" value="1"/>
</dbReference>
<dbReference type="SUPFAM" id="SSF140924">
    <property type="entry name" value="Duffy binding domain-like"/>
    <property type="match status" value="1"/>
</dbReference>
<sequence>SRSTQRGRRKSRTIEDDDNKRTDNFLKKVKDKCGNDVKIADKYLDKSTNCPKIKFSKSDGTAGVSSNDDNYAFNDKPPKPYENKCECEPPNPLDKCPSDDSTYKKACTTFSITKTWEKKTFNDDLDSWTSVDLKKTISNNKGVLVPPRRRKLCFKYITRKLGSTINKDNFKKILLDYVFTEGKLLSEKYGSESTKALEAMKYSFADYGDIIKGTDMMEGILDKDINEKLNKIFSNNDSTSNSNDDRKKWWDNNKTHIWHAMLCGYKSENKSKTLDNTWCPVPKEDDTPQFLRWLEEWATIFCKEKLTEAKNVVKQCIETKKINSAKSINEISDEDCKKLLTKYKDWYVKRKPQWDGLKKEYENYIKTNNGSSGAEKLPDGANDYVKTKCKECDCNYSDLEKISKYQSQKEKLLKELILTAKIDTIDPKNTIFYHILNIPEKGLDIAKIVYDAAERNGPPIAGAASEIAQKVGT</sequence>
<feature type="compositionally biased region" description="Basic residues" evidence="1">
    <location>
        <begin position="1"/>
        <end position="11"/>
    </location>
</feature>
<feature type="compositionally biased region" description="Basic and acidic residues" evidence="1">
    <location>
        <begin position="12"/>
        <end position="21"/>
    </location>
</feature>
<dbReference type="EMBL" id="KP879239">
    <property type="protein sequence ID" value="ALJ75559.1"/>
    <property type="molecule type" value="Genomic_DNA"/>
</dbReference>
<dbReference type="Proteomes" id="UP000076004">
    <property type="component" value="Unassembled WGS sequence"/>
</dbReference>
<feature type="non-terminal residue" evidence="3">
    <location>
        <position position="473"/>
    </location>
</feature>
<dbReference type="AlphaFoldDB" id="A0A0P0GP54"/>
<feature type="region of interest" description="Disordered" evidence="1">
    <location>
        <begin position="1"/>
        <end position="21"/>
    </location>
</feature>
<dbReference type="EMBL" id="LVLB01000376">
    <property type="protein sequence ID" value="KYN93029.1"/>
    <property type="molecule type" value="Genomic_DNA"/>
</dbReference>
<evidence type="ECO:0000256" key="1">
    <source>
        <dbReference type="SAM" id="MobiDB-lite"/>
    </source>
</evidence>
<evidence type="ECO:0000259" key="2">
    <source>
        <dbReference type="Pfam" id="PF05424"/>
    </source>
</evidence>
<evidence type="ECO:0000313" key="5">
    <source>
        <dbReference type="Proteomes" id="UP000076004"/>
    </source>
</evidence>
<proteinExistence type="predicted"/>
<evidence type="ECO:0000313" key="3">
    <source>
        <dbReference type="EMBL" id="ALJ75559.1"/>
    </source>
</evidence>
<organism evidence="3">
    <name type="scientific">Plasmodium gaboni</name>
    <dbReference type="NCBI Taxonomy" id="647221"/>
    <lineage>
        <taxon>Eukaryota</taxon>
        <taxon>Sar</taxon>
        <taxon>Alveolata</taxon>
        <taxon>Apicomplexa</taxon>
        <taxon>Aconoidasida</taxon>
        <taxon>Haemosporida</taxon>
        <taxon>Plasmodiidae</taxon>
        <taxon>Plasmodium</taxon>
        <taxon>Plasmodium (Laverania)</taxon>
    </lineage>
</organism>
<dbReference type="VEuPathDB" id="PlasmoDB:PGSY75_0037800"/>
<evidence type="ECO:0000313" key="4">
    <source>
        <dbReference type="EMBL" id="KYN93029.1"/>
    </source>
</evidence>
<dbReference type="GO" id="GO:0046789">
    <property type="term" value="F:host cell surface receptor binding"/>
    <property type="evidence" value="ECO:0007669"/>
    <property type="project" value="InterPro"/>
</dbReference>
<dbReference type="InterPro" id="IPR042202">
    <property type="entry name" value="Duffy-ag-bd_sf"/>
</dbReference>
<feature type="non-terminal residue" evidence="3">
    <location>
        <position position="1"/>
    </location>
</feature>
<accession>A0A0P0GP54</accession>
<dbReference type="KEGG" id="pgab:PGSY75_0037800"/>
<feature type="region of interest" description="Disordered" evidence="1">
    <location>
        <begin position="50"/>
        <end position="75"/>
    </location>
</feature>
<reference evidence="3" key="1">
    <citation type="journal article" date="2015" name="Nat. Commun.">
        <title>Ape parasite origins of human malaria virulence genes.</title>
        <authorList>
            <person name="Larremore D.B."/>
            <person name="Sundararaman S.A."/>
            <person name="Liu W."/>
            <person name="Proto W.R."/>
            <person name="Clauset A."/>
            <person name="Loy D.E."/>
            <person name="Speede S."/>
            <person name="Plenderleith L.J."/>
            <person name="Sharp P.M."/>
            <person name="Hahn B.H."/>
            <person name="Rayner J.C."/>
            <person name="Buckee C.O."/>
        </authorList>
    </citation>
    <scope>NUCLEOTIDE SEQUENCE</scope>
    <source>
        <strain evidence="3">SY75pte</strain>
    </source>
</reference>
<name>A0A0P0GP54_9APIC</name>
<feature type="domain" description="Duffy-antigen binding" evidence="2">
    <location>
        <begin position="142"/>
        <end position="292"/>
    </location>
</feature>
<dbReference type="RefSeq" id="XP_018638721.1">
    <property type="nucleotide sequence ID" value="XM_018783497.1"/>
</dbReference>
<dbReference type="Gene3D" id="1.20.1310.20">
    <property type="entry name" value="Duffy-antigen binding domain"/>
    <property type="match status" value="1"/>
</dbReference>
<gene>
    <name evidence="4" type="ORF">PGSY75_0037800</name>
</gene>
<protein>
    <submittedName>
        <fullName evidence="3 4">EMP1-like protein</fullName>
    </submittedName>
</protein>
<dbReference type="VEuPathDB" id="PlasmoDB:PGABG01_0009400"/>